<feature type="domain" description="DUF6160" evidence="1">
    <location>
        <begin position="1"/>
        <end position="97"/>
    </location>
</feature>
<organism evidence="2 3">
    <name type="scientific">Marinobacter adhaerens</name>
    <dbReference type="NCBI Taxonomy" id="1033846"/>
    <lineage>
        <taxon>Bacteria</taxon>
        <taxon>Pseudomonadati</taxon>
        <taxon>Pseudomonadota</taxon>
        <taxon>Gammaproteobacteria</taxon>
        <taxon>Pseudomonadales</taxon>
        <taxon>Marinobacteraceae</taxon>
        <taxon>Marinobacter</taxon>
    </lineage>
</organism>
<dbReference type="AlphaFoldDB" id="A0A851HU30"/>
<gene>
    <name evidence="2" type="ORF">HLV39_02990</name>
</gene>
<evidence type="ECO:0000259" key="1">
    <source>
        <dbReference type="Pfam" id="PF19657"/>
    </source>
</evidence>
<keyword evidence="3" id="KW-1185">Reference proteome</keyword>
<dbReference type="Pfam" id="PF19657">
    <property type="entry name" value="DUF6160"/>
    <property type="match status" value="1"/>
</dbReference>
<sequence length="297" mass="30517">MKSLKEIALTTAIVAAPFTAQAGMKILDDSIMGGITGQAGVTIEMETRVDIGKLTYTDAGSFSVSGITLGGAGITTAGAVAGYDTLLNELKVNIDINDVGDSVVRVGSMATQNLSAWGGSPEVPAPIDWGLNAKTMALTSQGGSQSTILLSDLGGYGNLSQLDIVVHNDGVGSLQLGVGFNVVDMKFNVDFLGIGIKGMSLMGIDYIEAIAAQPEVEDMLSTTSFASASLNVYKGDSLGSSEAEGILRVDVSDVSMDLVINDVIIGGSNDDVASRSIGSIALDNLVISETRLAVYGH</sequence>
<accession>A0A851HU30</accession>
<name>A0A851HU30_9GAMM</name>
<dbReference type="EMBL" id="JABEVQ010000002">
    <property type="protein sequence ID" value="NWN90465.1"/>
    <property type="molecule type" value="Genomic_DNA"/>
</dbReference>
<evidence type="ECO:0000313" key="2">
    <source>
        <dbReference type="EMBL" id="NWN90465.1"/>
    </source>
</evidence>
<evidence type="ECO:0000313" key="3">
    <source>
        <dbReference type="Proteomes" id="UP000536442"/>
    </source>
</evidence>
<dbReference type="Proteomes" id="UP000536442">
    <property type="component" value="Unassembled WGS sequence"/>
</dbReference>
<protein>
    <recommendedName>
        <fullName evidence="1">DUF6160 domain-containing protein</fullName>
    </recommendedName>
</protein>
<proteinExistence type="predicted"/>
<dbReference type="InterPro" id="IPR046158">
    <property type="entry name" value="DUF6160"/>
</dbReference>
<comment type="caution">
    <text evidence="2">The sequence shown here is derived from an EMBL/GenBank/DDBJ whole genome shotgun (WGS) entry which is preliminary data.</text>
</comment>
<reference evidence="2 3" key="1">
    <citation type="submission" date="2020-03" db="EMBL/GenBank/DDBJ databases">
        <title>Metagenomic, metatranscriptomic, and metabolomic analyses revealed the key microbes and metabolic features during the fermentation of ganjang, Korean traditional soy sauce.</title>
        <authorList>
            <person name="Chun B.H."/>
            <person name="Jeon C.O."/>
        </authorList>
    </citation>
    <scope>NUCLEOTIDE SEQUENCE [LARGE SCALE GENOMIC DNA]</scope>
    <source>
        <strain evidence="2 3">KG14</strain>
    </source>
</reference>